<feature type="region of interest" description="Disordered" evidence="1">
    <location>
        <begin position="1"/>
        <end position="87"/>
    </location>
</feature>
<dbReference type="PANTHER" id="PTHR12203:SF118">
    <property type="entry name" value="BETA-1,2-XYLOSYLTRANSFERASE 1"/>
    <property type="match status" value="1"/>
</dbReference>
<dbReference type="InterPro" id="IPR051091">
    <property type="entry name" value="O-Glucosyltr/Glycosyltrsf_90"/>
</dbReference>
<evidence type="ECO:0000256" key="1">
    <source>
        <dbReference type="SAM" id="MobiDB-lite"/>
    </source>
</evidence>
<proteinExistence type="predicted"/>
<feature type="transmembrane region" description="Helical" evidence="2">
    <location>
        <begin position="104"/>
        <end position="121"/>
    </location>
</feature>
<dbReference type="GeneID" id="77729258"/>
<evidence type="ECO:0000313" key="5">
    <source>
        <dbReference type="Proteomes" id="UP001164286"/>
    </source>
</evidence>
<dbReference type="InterPro" id="IPR006598">
    <property type="entry name" value="CAP10"/>
</dbReference>
<organism evidence="4 5">
    <name type="scientific">Dioszegia hungarica</name>
    <dbReference type="NCBI Taxonomy" id="4972"/>
    <lineage>
        <taxon>Eukaryota</taxon>
        <taxon>Fungi</taxon>
        <taxon>Dikarya</taxon>
        <taxon>Basidiomycota</taxon>
        <taxon>Agaricomycotina</taxon>
        <taxon>Tremellomycetes</taxon>
        <taxon>Tremellales</taxon>
        <taxon>Bulleribasidiaceae</taxon>
        <taxon>Dioszegia</taxon>
    </lineage>
</organism>
<reference evidence="4" key="1">
    <citation type="journal article" date="2022" name="G3 (Bethesda)">
        <title>High quality genome of the basidiomycete yeast Dioszegia hungarica PDD-24b-2 isolated from cloud water.</title>
        <authorList>
            <person name="Jarrige D."/>
            <person name="Haridas S."/>
            <person name="Bleykasten-Grosshans C."/>
            <person name="Joly M."/>
            <person name="Nadalig T."/>
            <person name="Sancelme M."/>
            <person name="Vuilleumier S."/>
            <person name="Grigoriev I.V."/>
            <person name="Amato P."/>
            <person name="Bringel F."/>
        </authorList>
    </citation>
    <scope>NUCLEOTIDE SEQUENCE</scope>
    <source>
        <strain evidence="4">PDD-24b-2</strain>
    </source>
</reference>
<dbReference type="SMART" id="SM00672">
    <property type="entry name" value="CAP10"/>
    <property type="match status" value="1"/>
</dbReference>
<keyword evidence="2" id="KW-0812">Transmembrane</keyword>
<dbReference type="Pfam" id="PF05686">
    <property type="entry name" value="Glyco_transf_90"/>
    <property type="match status" value="1"/>
</dbReference>
<dbReference type="Proteomes" id="UP001164286">
    <property type="component" value="Unassembled WGS sequence"/>
</dbReference>
<dbReference type="PANTHER" id="PTHR12203">
    <property type="entry name" value="KDEL LYS-ASP-GLU-LEU CONTAINING - RELATED"/>
    <property type="match status" value="1"/>
</dbReference>
<feature type="compositionally biased region" description="Low complexity" evidence="1">
    <location>
        <begin position="149"/>
        <end position="161"/>
    </location>
</feature>
<feature type="region of interest" description="Disordered" evidence="1">
    <location>
        <begin position="125"/>
        <end position="161"/>
    </location>
</feature>
<evidence type="ECO:0000256" key="2">
    <source>
        <dbReference type="SAM" id="Phobius"/>
    </source>
</evidence>
<keyword evidence="2" id="KW-0472">Membrane</keyword>
<sequence length="712" mass="80708">MSQRATYPHGSPSLPAVRGLEPIPDADLQADGSLSRPVPRRRPSQQENGQPIAPRTLVGQRRASEKGLAGQNSASKGTEAAGRTTPSLSHPWRLTAILGRRRRWQRYLLFLFGLIAVYLLIRPRQSKTATPGDSRPSGQSRRKTRPLHVRTSSPSRAPVPASVVLQSRSEHEVKDGLLEVDMTSKVHPLYQLIRDAREDWDEKVARQSTTLKGAVAEYKKRNQGRSPPKGFDKWWAYVVENNVPLPDEYDQVNRDLRPFRALSPRQLQKRIETTSRLPDTYTIRVKSGSIRTSVTFNNDVEIQGARMRVDGQVELLRSIAKDIPDFTAVYTVHDTAAGSISWEHRAELEDHVQDGEYLDDGEELDITHRGWAFACPSHSKIRRYDSGLYDTPPPSHSFISDHRAAMDLCAHPDQIPQHGLLAGKNPHHLDLTPLFCLSKTNLHSDILGVPTEQWSGDVPYIPWEDKNKEKLLWRGSNTGSLFSTQTPWRESHRVRLVQLATETEGGKTMLPLPKKANGRGSLPTLGDGVWEMEKSVGNDKYLDIHFTGSAIQCDVEDRTCAELGRMFDFIDRMTHDDALHYKYVLDVDGNAWSARFQRLLASGSLIFKTTITPEWWTDRIQPWVHYVPIKLDYSDLHDAFAFFQGGLDGQHGEPLLAKQIASEGKEWVDTYWREEDMTAYVFRLYLEWARLLAPSKQGADFVYDESMEISRA</sequence>
<dbReference type="RefSeq" id="XP_052943467.1">
    <property type="nucleotide sequence ID" value="XM_053090053.1"/>
</dbReference>
<feature type="compositionally biased region" description="Polar residues" evidence="1">
    <location>
        <begin position="126"/>
        <end position="139"/>
    </location>
</feature>
<name>A0AA38LS28_9TREE</name>
<dbReference type="AlphaFoldDB" id="A0AA38LS28"/>
<evidence type="ECO:0000313" key="4">
    <source>
        <dbReference type="EMBL" id="KAI9633690.1"/>
    </source>
</evidence>
<feature type="domain" description="Glycosyl transferase CAP10" evidence="3">
    <location>
        <begin position="406"/>
        <end position="695"/>
    </location>
</feature>
<comment type="caution">
    <text evidence="4">The sequence shown here is derived from an EMBL/GenBank/DDBJ whole genome shotgun (WGS) entry which is preliminary data.</text>
</comment>
<evidence type="ECO:0000259" key="3">
    <source>
        <dbReference type="SMART" id="SM00672"/>
    </source>
</evidence>
<protein>
    <recommendedName>
        <fullName evidence="3">Glycosyl transferase CAP10 domain-containing protein</fullName>
    </recommendedName>
</protein>
<accession>A0AA38LS28</accession>
<dbReference type="EMBL" id="JAKWFO010000008">
    <property type="protein sequence ID" value="KAI9633690.1"/>
    <property type="molecule type" value="Genomic_DNA"/>
</dbReference>
<keyword evidence="2" id="KW-1133">Transmembrane helix</keyword>
<keyword evidence="5" id="KW-1185">Reference proteome</keyword>
<gene>
    <name evidence="4" type="ORF">MKK02DRAFT_38348</name>
</gene>